<evidence type="ECO:0000313" key="9">
    <source>
        <dbReference type="EMBL" id="EED92210.1"/>
    </source>
</evidence>
<evidence type="ECO:0000256" key="5">
    <source>
        <dbReference type="ARBA" id="ARBA00022640"/>
    </source>
</evidence>
<feature type="compositionally biased region" description="Acidic residues" evidence="8">
    <location>
        <begin position="338"/>
        <end position="351"/>
    </location>
</feature>
<dbReference type="GO" id="GO:0046481">
    <property type="term" value="F:digalactosyldiacylglycerol synthase activity"/>
    <property type="evidence" value="ECO:0007669"/>
    <property type="project" value="InterPro"/>
</dbReference>
<evidence type="ECO:0000313" key="10">
    <source>
        <dbReference type="Proteomes" id="UP000001449"/>
    </source>
</evidence>
<dbReference type="HOGENOM" id="CLU_307289_0_0_1"/>
<dbReference type="eggNOG" id="ENOG502QQ73">
    <property type="taxonomic scope" value="Eukaryota"/>
</dbReference>
<dbReference type="PANTHER" id="PTHR46132:SF1">
    <property type="entry name" value="DIGALACTOSYLDIACYLGLYCEROL SYNTHASE 2, CHLOROPLASTIC"/>
    <property type="match status" value="1"/>
</dbReference>
<evidence type="ECO:0000256" key="6">
    <source>
        <dbReference type="ARBA" id="ARBA00022679"/>
    </source>
</evidence>
<feature type="compositionally biased region" description="Polar residues" evidence="8">
    <location>
        <begin position="389"/>
        <end position="400"/>
    </location>
</feature>
<name>B8C3Z5_THAPS</name>
<keyword evidence="7" id="KW-0472">Membrane</keyword>
<protein>
    <recommendedName>
        <fullName evidence="11">Digalactosyldiacylglycerol synthase</fullName>
    </recommendedName>
</protein>
<feature type="compositionally biased region" description="Low complexity" evidence="8">
    <location>
        <begin position="1"/>
        <end position="12"/>
    </location>
</feature>
<feature type="compositionally biased region" description="Basic and acidic residues" evidence="8">
    <location>
        <begin position="766"/>
        <end position="777"/>
    </location>
</feature>
<keyword evidence="4" id="KW-0150">Chloroplast</keyword>
<reference evidence="9 10" key="1">
    <citation type="journal article" date="2004" name="Science">
        <title>The genome of the diatom Thalassiosira pseudonana: ecology, evolution, and metabolism.</title>
        <authorList>
            <person name="Armbrust E.V."/>
            <person name="Berges J.A."/>
            <person name="Bowler C."/>
            <person name="Green B.R."/>
            <person name="Martinez D."/>
            <person name="Putnam N.H."/>
            <person name="Zhou S."/>
            <person name="Allen A.E."/>
            <person name="Apt K.E."/>
            <person name="Bechner M."/>
            <person name="Brzezinski M.A."/>
            <person name="Chaal B.K."/>
            <person name="Chiovitti A."/>
            <person name="Davis A.K."/>
            <person name="Demarest M.S."/>
            <person name="Detter J.C."/>
            <person name="Glavina T."/>
            <person name="Goodstein D."/>
            <person name="Hadi M.Z."/>
            <person name="Hellsten U."/>
            <person name="Hildebrand M."/>
            <person name="Jenkins B.D."/>
            <person name="Jurka J."/>
            <person name="Kapitonov V.V."/>
            <person name="Kroger N."/>
            <person name="Lau W.W."/>
            <person name="Lane T.W."/>
            <person name="Larimer F.W."/>
            <person name="Lippmeier J.C."/>
            <person name="Lucas S."/>
            <person name="Medina M."/>
            <person name="Montsant A."/>
            <person name="Obornik M."/>
            <person name="Parker M.S."/>
            <person name="Palenik B."/>
            <person name="Pazour G.J."/>
            <person name="Richardson P.M."/>
            <person name="Rynearson T.A."/>
            <person name="Saito M.A."/>
            <person name="Schwartz D.C."/>
            <person name="Thamatrakoln K."/>
            <person name="Valentin K."/>
            <person name="Vardi A."/>
            <person name="Wilkerson F.P."/>
            <person name="Rokhsar D.S."/>
        </authorList>
    </citation>
    <scope>NUCLEOTIDE SEQUENCE [LARGE SCALE GENOMIC DNA]</scope>
    <source>
        <strain evidence="9 10">CCMP1335</strain>
    </source>
</reference>
<feature type="region of interest" description="Disordered" evidence="8">
    <location>
        <begin position="200"/>
        <end position="223"/>
    </location>
</feature>
<gene>
    <name evidence="9" type="ORF">THAPSDRAFT_22931</name>
</gene>
<evidence type="ECO:0008006" key="11">
    <source>
        <dbReference type="Google" id="ProtNLM"/>
    </source>
</evidence>
<feature type="region of interest" description="Disordered" evidence="8">
    <location>
        <begin position="1"/>
        <end position="29"/>
    </location>
</feature>
<feature type="region of interest" description="Disordered" evidence="8">
    <location>
        <begin position="569"/>
        <end position="596"/>
    </location>
</feature>
<feature type="region of interest" description="Disordered" evidence="8">
    <location>
        <begin position="942"/>
        <end position="963"/>
    </location>
</feature>
<dbReference type="GeneID" id="7444928"/>
<evidence type="ECO:0000256" key="8">
    <source>
        <dbReference type="SAM" id="MobiDB-lite"/>
    </source>
</evidence>
<feature type="region of interest" description="Disordered" evidence="8">
    <location>
        <begin position="722"/>
        <end position="777"/>
    </location>
</feature>
<dbReference type="InterPro" id="IPR044525">
    <property type="entry name" value="DGDG1/2"/>
</dbReference>
<dbReference type="SUPFAM" id="SSF53756">
    <property type="entry name" value="UDP-Glycosyltransferase/glycogen phosphorylase"/>
    <property type="match status" value="1"/>
</dbReference>
<dbReference type="AlphaFoldDB" id="B8C3Z5"/>
<evidence type="ECO:0000256" key="7">
    <source>
        <dbReference type="ARBA" id="ARBA00023136"/>
    </source>
</evidence>
<dbReference type="PaxDb" id="35128-Thaps22931"/>
<keyword evidence="5" id="KW-0934">Plastid</keyword>
<reference evidence="9 10" key="2">
    <citation type="journal article" date="2008" name="Nature">
        <title>The Phaeodactylum genome reveals the evolutionary history of diatom genomes.</title>
        <authorList>
            <person name="Bowler C."/>
            <person name="Allen A.E."/>
            <person name="Badger J.H."/>
            <person name="Grimwood J."/>
            <person name="Jabbari K."/>
            <person name="Kuo A."/>
            <person name="Maheswari U."/>
            <person name="Martens C."/>
            <person name="Maumus F."/>
            <person name="Otillar R.P."/>
            <person name="Rayko E."/>
            <person name="Salamov A."/>
            <person name="Vandepoele K."/>
            <person name="Beszteri B."/>
            <person name="Gruber A."/>
            <person name="Heijde M."/>
            <person name="Katinka M."/>
            <person name="Mock T."/>
            <person name="Valentin K."/>
            <person name="Verret F."/>
            <person name="Berges J.A."/>
            <person name="Brownlee C."/>
            <person name="Cadoret J.P."/>
            <person name="Chiovitti A."/>
            <person name="Choi C.J."/>
            <person name="Coesel S."/>
            <person name="De Martino A."/>
            <person name="Detter J.C."/>
            <person name="Durkin C."/>
            <person name="Falciatore A."/>
            <person name="Fournet J."/>
            <person name="Haruta M."/>
            <person name="Huysman M.J."/>
            <person name="Jenkins B.D."/>
            <person name="Jiroutova K."/>
            <person name="Jorgensen R.E."/>
            <person name="Joubert Y."/>
            <person name="Kaplan A."/>
            <person name="Kroger N."/>
            <person name="Kroth P.G."/>
            <person name="La Roche J."/>
            <person name="Lindquist E."/>
            <person name="Lommer M."/>
            <person name="Martin-Jezequel V."/>
            <person name="Lopez P.J."/>
            <person name="Lucas S."/>
            <person name="Mangogna M."/>
            <person name="McGinnis K."/>
            <person name="Medlin L.K."/>
            <person name="Montsant A."/>
            <person name="Oudot-Le Secq M.P."/>
            <person name="Napoli C."/>
            <person name="Obornik M."/>
            <person name="Parker M.S."/>
            <person name="Petit J.L."/>
            <person name="Porcel B.M."/>
            <person name="Poulsen N."/>
            <person name="Robison M."/>
            <person name="Rychlewski L."/>
            <person name="Rynearson T.A."/>
            <person name="Schmutz J."/>
            <person name="Shapiro H."/>
            <person name="Siaut M."/>
            <person name="Stanley M."/>
            <person name="Sussman M.R."/>
            <person name="Taylor A.R."/>
            <person name="Vardi A."/>
            <person name="von Dassow P."/>
            <person name="Vyverman W."/>
            <person name="Willis A."/>
            <person name="Wyrwicz L.S."/>
            <person name="Rokhsar D.S."/>
            <person name="Weissenbach J."/>
            <person name="Armbrust E.V."/>
            <person name="Green B.R."/>
            <person name="Van de Peer Y."/>
            <person name="Grigoriev I.V."/>
        </authorList>
    </citation>
    <scope>NUCLEOTIDE SEQUENCE [LARGE SCALE GENOMIC DNA]</scope>
    <source>
        <strain evidence="9 10">CCMP1335</strain>
    </source>
</reference>
<dbReference type="GO" id="GO:0009507">
    <property type="term" value="C:chloroplast"/>
    <property type="evidence" value="ECO:0007669"/>
    <property type="project" value="UniProtKB-SubCell"/>
</dbReference>
<comment type="similarity">
    <text evidence="3">Belongs to the glycosyltransferase group 1 family. Glycosyltransferase 4 subfamily.</text>
</comment>
<feature type="compositionally biased region" description="Polar residues" evidence="8">
    <location>
        <begin position="948"/>
        <end position="957"/>
    </location>
</feature>
<keyword evidence="10" id="KW-1185">Reference proteome</keyword>
<evidence type="ECO:0000256" key="4">
    <source>
        <dbReference type="ARBA" id="ARBA00022528"/>
    </source>
</evidence>
<dbReference type="KEGG" id="tps:THAPSDRAFT_22931"/>
<sequence>MTSSPDSTTSTTVDPLQFPTSLSDDDDVSVSSSIAGRSSLLNKSLETVAAPPIDANDCSIVEPSIRNFCSALPDTPSCGALSMMQDMKDSRDELLYKLKLSNPDEAAAADETATTLLSSLFACATPDDLQDSESESQPVPASILADPTRTIAVVTTAAMPWRTGTAVNPLLRALYLVRFQEEERRKAELKLLETSNANAATTSTDDSNVNTNATTTSTTTTAATTKKQGQVALVIPWLESPSERTKLYGPTLTFPNGPPGMKEQSDWIRSYSSTRCGMKHEAHLLKIIWYPAFYVAGFGSIFPKVDLCNFIPKELVDVAILEEPEHLNWFRMPNAEFDHDDEDDSGREEEGEGRKNTTISEESIRDDDKSALVGVISREDSSSSSQQQKQLTTTGNATNNKRNKPSLEKAKLGWTHRFQFVVGIVHTNYEAYARQYGIGASLIAAPTIGAVSALAIRAYCHQVIKLSDTLPSFAPGKECTCNVHGVRKEFLEGGIVDYKALAEEEAANETTAKEAPAAVYFIGKLVWAKGFDLMLEVQDIFKKKNGDYFEIDVYGGGPDEKSIVRAFHGRNHSSPAKRPVKKETLTPSPSEATLNDPKDLNAAAVFAHPHSIKDQTSEVIEQMKNLRTSRHDDDVVAQYLSLGFEVSGSKMVTYVKENRKDEEQQQQSNKDPLNIIGDLSVKSVDTGVAVSNAVYNIADSSIKNILAMSFSQLKSPLSSNDLKELEKAQTESGGGQEETKEKKHLPHFRNPFAKDKNSESGDTTDDSAKGGEKEKTKFVFDPPQSRWELRRHPVPAKFPGVIDHAQLISVPHKIFLNPSTSEVLCTTSAEALAMGKFVILPKHPSNEFFLQFTNCLAYETLEECAEKMKWALERDPTPLSEEERHKFTWEAATDRLMASSLVTVREARERATNGMDKTDARIAFWLSESGEKGSMIRNLFSKKGEASSHPTPNWSDYQDQEAM</sequence>
<dbReference type="EMBL" id="CM000642">
    <property type="protein sequence ID" value="EED92210.1"/>
    <property type="molecule type" value="Genomic_DNA"/>
</dbReference>
<dbReference type="PANTHER" id="PTHR46132">
    <property type="entry name" value="DIGALACTOSYLDIACYLGLYCEROL SYNTHASE 2, CHLOROPLASTIC"/>
    <property type="match status" value="1"/>
</dbReference>
<dbReference type="Proteomes" id="UP000001449">
    <property type="component" value="Chromosome 5"/>
</dbReference>
<evidence type="ECO:0000256" key="1">
    <source>
        <dbReference type="ARBA" id="ARBA00004229"/>
    </source>
</evidence>
<evidence type="ECO:0000256" key="3">
    <source>
        <dbReference type="ARBA" id="ARBA00009481"/>
    </source>
</evidence>
<keyword evidence="6" id="KW-0808">Transferase</keyword>
<dbReference type="RefSeq" id="XP_002290458.1">
    <property type="nucleotide sequence ID" value="XM_002290422.1"/>
</dbReference>
<accession>B8C3Z5</accession>
<proteinExistence type="inferred from homology"/>
<evidence type="ECO:0000256" key="2">
    <source>
        <dbReference type="ARBA" id="ARBA00004370"/>
    </source>
</evidence>
<dbReference type="InParanoid" id="B8C3Z5"/>
<dbReference type="CDD" id="cd01635">
    <property type="entry name" value="Glycosyltransferase_GTB-type"/>
    <property type="match status" value="1"/>
</dbReference>
<organism evidence="9 10">
    <name type="scientific">Thalassiosira pseudonana</name>
    <name type="common">Marine diatom</name>
    <name type="synonym">Cyclotella nana</name>
    <dbReference type="NCBI Taxonomy" id="35128"/>
    <lineage>
        <taxon>Eukaryota</taxon>
        <taxon>Sar</taxon>
        <taxon>Stramenopiles</taxon>
        <taxon>Ochrophyta</taxon>
        <taxon>Bacillariophyta</taxon>
        <taxon>Coscinodiscophyceae</taxon>
        <taxon>Thalassiosirophycidae</taxon>
        <taxon>Thalassiosirales</taxon>
        <taxon>Thalassiosiraceae</taxon>
        <taxon>Thalassiosira</taxon>
    </lineage>
</organism>
<feature type="region of interest" description="Disordered" evidence="8">
    <location>
        <begin position="332"/>
        <end position="408"/>
    </location>
</feature>
<comment type="subcellular location">
    <subcellularLocation>
        <location evidence="2">Membrane</location>
    </subcellularLocation>
    <subcellularLocation>
        <location evidence="1">Plastid</location>
        <location evidence="1">Chloroplast</location>
    </subcellularLocation>
</comment>
<dbReference type="GO" id="GO:0016020">
    <property type="term" value="C:membrane"/>
    <property type="evidence" value="ECO:0007669"/>
    <property type="project" value="UniProtKB-SubCell"/>
</dbReference>